<name>A0ABT3D0X0_9BACT</name>
<dbReference type="Pfam" id="PF13692">
    <property type="entry name" value="Glyco_trans_1_4"/>
    <property type="match status" value="1"/>
</dbReference>
<evidence type="ECO:0000313" key="1">
    <source>
        <dbReference type="EMBL" id="MCV9389474.1"/>
    </source>
</evidence>
<dbReference type="RefSeq" id="WP_264140392.1">
    <property type="nucleotide sequence ID" value="NZ_JAOYOD010000001.1"/>
</dbReference>
<dbReference type="Gene3D" id="3.40.50.11010">
    <property type="match status" value="1"/>
</dbReference>
<keyword evidence="1" id="KW-0808">Transferase</keyword>
<accession>A0ABT3D0X0</accession>
<gene>
    <name evidence="1" type="ORF">N7U62_22615</name>
</gene>
<dbReference type="Proteomes" id="UP001300692">
    <property type="component" value="Unassembled WGS sequence"/>
</dbReference>
<protein>
    <submittedName>
        <fullName evidence="1">Glycosyltransferase</fullName>
        <ecNumber evidence="1">2.4.-.-</ecNumber>
    </submittedName>
</protein>
<comment type="caution">
    <text evidence="1">The sequence shown here is derived from an EMBL/GenBank/DDBJ whole genome shotgun (WGS) entry which is preliminary data.</text>
</comment>
<keyword evidence="1" id="KW-0328">Glycosyltransferase</keyword>
<sequence length="404" mass="46658">MDLNQNREEIIYPPIVCLGFTPWNGNYAKSTTQLINRLARNHEIIYVDYQFTFKDVLYRFLGKSDLDVGPIIGTKKSLRVERTDQGTDVNVLSLPPVFPINWIDSESIFRFGLKVNSWLIRRKIKSAVKKMKWDKIAFVSAYNPFFALDSVGKLNEALHCYYCYDEISGSPWAQKYGAGVELDYMKMVDMIFVSSRTLQKSKAKTNPNCELIQNGVDFKFFNDYYIQNGYSREPDKVVIGYVGSLDERIDYALIRKIAEQFSDAEVRLIGRVVYPDLLEEIRGVENIKLIGALEYEKLPKELSKFNVGLIPFLKTVFTKNIYPLKINEYLAMALPVVKSNFSELPEFDSLVYTGDTHEEFIASVERALDEPDRYLMKERIDMASSNSWDFSVAKMSRLISEKFN</sequence>
<dbReference type="GO" id="GO:0016757">
    <property type="term" value="F:glycosyltransferase activity"/>
    <property type="evidence" value="ECO:0007669"/>
    <property type="project" value="UniProtKB-KW"/>
</dbReference>
<dbReference type="Gene3D" id="3.40.50.2000">
    <property type="entry name" value="Glycogen Phosphorylase B"/>
    <property type="match status" value="1"/>
</dbReference>
<dbReference type="EMBL" id="JAOYOD010000001">
    <property type="protein sequence ID" value="MCV9389474.1"/>
    <property type="molecule type" value="Genomic_DNA"/>
</dbReference>
<reference evidence="1 2" key="1">
    <citation type="submission" date="2022-10" db="EMBL/GenBank/DDBJ databases">
        <title>Comparative genomics and taxonomic characterization of three novel marine species of genus Reichenbachiella exhibiting antioxidant and polysaccharide degradation activities.</title>
        <authorList>
            <person name="Muhammad N."/>
            <person name="Lee Y.-J."/>
            <person name="Ko J."/>
            <person name="Kim S.-G."/>
        </authorList>
    </citation>
    <scope>NUCLEOTIDE SEQUENCE [LARGE SCALE GENOMIC DNA]</scope>
    <source>
        <strain evidence="1 2">ABR2-5</strain>
    </source>
</reference>
<organism evidence="1 2">
    <name type="scientific">Reichenbachiella ulvae</name>
    <dbReference type="NCBI Taxonomy" id="2980104"/>
    <lineage>
        <taxon>Bacteria</taxon>
        <taxon>Pseudomonadati</taxon>
        <taxon>Bacteroidota</taxon>
        <taxon>Cytophagia</taxon>
        <taxon>Cytophagales</taxon>
        <taxon>Reichenbachiellaceae</taxon>
        <taxon>Reichenbachiella</taxon>
    </lineage>
</organism>
<dbReference type="EC" id="2.4.-.-" evidence="1"/>
<evidence type="ECO:0000313" key="2">
    <source>
        <dbReference type="Proteomes" id="UP001300692"/>
    </source>
</evidence>
<keyword evidence="2" id="KW-1185">Reference proteome</keyword>
<dbReference type="SUPFAM" id="SSF53756">
    <property type="entry name" value="UDP-Glycosyltransferase/glycogen phosphorylase"/>
    <property type="match status" value="1"/>
</dbReference>
<proteinExistence type="predicted"/>